<dbReference type="OrthoDB" id="9789856at2"/>
<evidence type="ECO:0000313" key="1">
    <source>
        <dbReference type="EMBL" id="KUR70573.1"/>
    </source>
</evidence>
<organism evidence="1 2">
    <name type="scientific">Novosphingobium fuchskuhlense</name>
    <dbReference type="NCBI Taxonomy" id="1117702"/>
    <lineage>
        <taxon>Bacteria</taxon>
        <taxon>Pseudomonadati</taxon>
        <taxon>Pseudomonadota</taxon>
        <taxon>Alphaproteobacteria</taxon>
        <taxon>Sphingomonadales</taxon>
        <taxon>Sphingomonadaceae</taxon>
        <taxon>Novosphingobium</taxon>
    </lineage>
</organism>
<dbReference type="Gene3D" id="1.10.30.50">
    <property type="match status" value="1"/>
</dbReference>
<protein>
    <recommendedName>
        <fullName evidence="3">TIGR02646 family protein</fullName>
    </recommendedName>
</protein>
<evidence type="ECO:0008006" key="3">
    <source>
        <dbReference type="Google" id="ProtNLM"/>
    </source>
</evidence>
<accession>A0A117UTJ9</accession>
<sequence length="264" mass="29315">MIRIDKGEAPNVLLTQGVDAAKELCSVYDKDQAAYHNGTKRLTFNDGIYGHQSVRDALDRSHHGKCAFCEVHIPKPYALAHVEHWRPKGSVTQEKGIKASTPGYYWLAYCWDNLLLACHFCNSSNKGVQFPLADPTRRASNHHQLVAAEAPMLLNPDAEDPSEHIEFVEEIPRGISPRGIATIKALGLDRLEHTPRDALIAKLRSDHDFIARNNADPHPELISEVARRREFYGQAGDPASPFSAMAAAFIARNPLPDPVIFPVD</sequence>
<reference evidence="1 2" key="1">
    <citation type="submission" date="2015-10" db="EMBL/GenBank/DDBJ databases">
        <title>Draft genome sequence of Novosphingobium fuchskuhlense DSM 25065 isolated from a surface water sample of the southwest basin of Lake Grosse Fuchskuhle.</title>
        <authorList>
            <person name="Ruckert C."/>
            <person name="Winkler A."/>
            <person name="Glaeser J."/>
            <person name="Grossart H.-P."/>
            <person name="Kalinowski J."/>
            <person name="Glaeser S."/>
        </authorList>
    </citation>
    <scope>NUCLEOTIDE SEQUENCE [LARGE SCALE GENOMIC DNA]</scope>
    <source>
        <strain evidence="1 2">FNE08-7</strain>
    </source>
</reference>
<dbReference type="EMBL" id="LLZS01000009">
    <property type="protein sequence ID" value="KUR70573.1"/>
    <property type="molecule type" value="Genomic_DNA"/>
</dbReference>
<gene>
    <name evidence="1" type="ORF">AQZ52_17395</name>
</gene>
<name>A0A117UTJ9_9SPHN</name>
<proteinExistence type="predicted"/>
<comment type="caution">
    <text evidence="1">The sequence shown here is derived from an EMBL/GenBank/DDBJ whole genome shotgun (WGS) entry which is preliminary data.</text>
</comment>
<dbReference type="AlphaFoldDB" id="A0A117UTJ9"/>
<keyword evidence="2" id="KW-1185">Reference proteome</keyword>
<evidence type="ECO:0000313" key="2">
    <source>
        <dbReference type="Proteomes" id="UP000058012"/>
    </source>
</evidence>
<dbReference type="Proteomes" id="UP000058012">
    <property type="component" value="Unassembled WGS sequence"/>
</dbReference>
<dbReference type="STRING" id="1117702.AQZ52_17395"/>
<dbReference type="RefSeq" id="WP_067913914.1">
    <property type="nucleotide sequence ID" value="NZ_KQ954246.1"/>
</dbReference>